<evidence type="ECO:0000259" key="6">
    <source>
        <dbReference type="Pfam" id="PF00501"/>
    </source>
</evidence>
<keyword evidence="9" id="KW-1185">Reference proteome</keyword>
<dbReference type="InterPro" id="IPR000873">
    <property type="entry name" value="AMP-dep_synth/lig_dom"/>
</dbReference>
<dbReference type="GO" id="GO:0016874">
    <property type="term" value="F:ligase activity"/>
    <property type="evidence" value="ECO:0007669"/>
    <property type="project" value="UniProtKB-KW"/>
</dbReference>
<feature type="region of interest" description="Disordered" evidence="5">
    <location>
        <begin position="139"/>
        <end position="163"/>
    </location>
</feature>
<evidence type="ECO:0000256" key="3">
    <source>
        <dbReference type="ARBA" id="ARBA00022832"/>
    </source>
</evidence>
<dbReference type="Gene3D" id="3.40.50.12780">
    <property type="entry name" value="N-terminal domain of ligase-like"/>
    <property type="match status" value="1"/>
</dbReference>
<dbReference type="PROSITE" id="PS00455">
    <property type="entry name" value="AMP_BINDING"/>
    <property type="match status" value="1"/>
</dbReference>
<dbReference type="RefSeq" id="WP_394826126.1">
    <property type="nucleotide sequence ID" value="NZ_CP089984.1"/>
</dbReference>
<dbReference type="InterPro" id="IPR025110">
    <property type="entry name" value="AMP-bd_C"/>
</dbReference>
<accession>A0ABZ2M0J5</accession>
<protein>
    <submittedName>
        <fullName evidence="8">Fatty acyl-AMP ligase</fullName>
    </submittedName>
</protein>
<evidence type="ECO:0000256" key="5">
    <source>
        <dbReference type="SAM" id="MobiDB-lite"/>
    </source>
</evidence>
<dbReference type="EMBL" id="CP089984">
    <property type="protein sequence ID" value="WXB16502.1"/>
    <property type="molecule type" value="Genomic_DNA"/>
</dbReference>
<evidence type="ECO:0000313" key="8">
    <source>
        <dbReference type="EMBL" id="WXB16502.1"/>
    </source>
</evidence>
<keyword evidence="3" id="KW-0276">Fatty acid metabolism</keyword>
<reference evidence="8 9" key="1">
    <citation type="submission" date="2021-12" db="EMBL/GenBank/DDBJ databases">
        <title>Discovery of the Pendulisporaceae a myxobacterial family with distinct sporulation behavior and unique specialized metabolism.</title>
        <authorList>
            <person name="Garcia R."/>
            <person name="Popoff A."/>
            <person name="Bader C.D."/>
            <person name="Loehr J."/>
            <person name="Walesch S."/>
            <person name="Walt C."/>
            <person name="Boldt J."/>
            <person name="Bunk B."/>
            <person name="Haeckl F.J.F.P.J."/>
            <person name="Gunesch A.P."/>
            <person name="Birkelbach J."/>
            <person name="Nuebel U."/>
            <person name="Pietschmann T."/>
            <person name="Bach T."/>
            <person name="Mueller R."/>
        </authorList>
    </citation>
    <scope>NUCLEOTIDE SEQUENCE [LARGE SCALE GENOMIC DNA]</scope>
    <source>
        <strain evidence="8 9">MSr11954</strain>
    </source>
</reference>
<evidence type="ECO:0000256" key="1">
    <source>
        <dbReference type="ARBA" id="ARBA00006432"/>
    </source>
</evidence>
<evidence type="ECO:0000259" key="7">
    <source>
        <dbReference type="Pfam" id="PF23024"/>
    </source>
</evidence>
<organism evidence="8 9">
    <name type="scientific">Pendulispora albinea</name>
    <dbReference type="NCBI Taxonomy" id="2741071"/>
    <lineage>
        <taxon>Bacteria</taxon>
        <taxon>Pseudomonadati</taxon>
        <taxon>Myxococcota</taxon>
        <taxon>Myxococcia</taxon>
        <taxon>Myxococcales</taxon>
        <taxon>Sorangiineae</taxon>
        <taxon>Pendulisporaceae</taxon>
        <taxon>Pendulispora</taxon>
    </lineage>
</organism>
<keyword evidence="4" id="KW-0443">Lipid metabolism</keyword>
<gene>
    <name evidence="8" type="ORF">LZC94_04295</name>
</gene>
<dbReference type="InterPro" id="IPR042099">
    <property type="entry name" value="ANL_N_sf"/>
</dbReference>
<dbReference type="Pfam" id="PF00501">
    <property type="entry name" value="AMP-binding"/>
    <property type="match status" value="1"/>
</dbReference>
<dbReference type="PANTHER" id="PTHR22754">
    <property type="entry name" value="DISCO-INTERACTING PROTEIN 2 DIP2 -RELATED"/>
    <property type="match status" value="1"/>
</dbReference>
<dbReference type="PANTHER" id="PTHR22754:SF32">
    <property type="entry name" value="DISCO-INTERACTING PROTEIN 2"/>
    <property type="match status" value="1"/>
</dbReference>
<evidence type="ECO:0000256" key="4">
    <source>
        <dbReference type="ARBA" id="ARBA00023098"/>
    </source>
</evidence>
<dbReference type="InterPro" id="IPR045851">
    <property type="entry name" value="AMP-bd_C_sf"/>
</dbReference>
<dbReference type="SUPFAM" id="SSF56801">
    <property type="entry name" value="Acetyl-CoA synthetase-like"/>
    <property type="match status" value="1"/>
</dbReference>
<dbReference type="CDD" id="cd05931">
    <property type="entry name" value="FAAL"/>
    <property type="match status" value="1"/>
</dbReference>
<feature type="region of interest" description="Disordered" evidence="5">
    <location>
        <begin position="581"/>
        <end position="637"/>
    </location>
</feature>
<keyword evidence="2 8" id="KW-0436">Ligase</keyword>
<feature type="domain" description="AMP-dependent synthetase/ligase" evidence="6">
    <location>
        <begin position="9"/>
        <end position="415"/>
    </location>
</feature>
<comment type="similarity">
    <text evidence="1">Belongs to the ATP-dependent AMP-binding enzyme family.</text>
</comment>
<feature type="domain" description="AMP-binding enzyme C-terminal" evidence="7">
    <location>
        <begin position="458"/>
        <end position="570"/>
    </location>
</feature>
<dbReference type="Pfam" id="PF23024">
    <property type="entry name" value="AMP-dom_DIP2-like"/>
    <property type="match status" value="1"/>
</dbReference>
<feature type="compositionally biased region" description="Basic and acidic residues" evidence="5">
    <location>
        <begin position="607"/>
        <end position="618"/>
    </location>
</feature>
<proteinExistence type="inferred from homology"/>
<dbReference type="InterPro" id="IPR040097">
    <property type="entry name" value="FAAL/FAAC"/>
</dbReference>
<feature type="compositionally biased region" description="Low complexity" evidence="5">
    <location>
        <begin position="582"/>
        <end position="605"/>
    </location>
</feature>
<dbReference type="Proteomes" id="UP001370348">
    <property type="component" value="Chromosome"/>
</dbReference>
<sequence length="637" mass="68061">MAGFGEVLHRWALECPGDVAFTFLGARDGEDICWTYGELDRRARRIAAALAPFDGSVLLIQPTGPEFVEALFGCLYAGRPAIPTYPPHPLNPRPTLQRLRKIVADARPGVVAVSAHLAAAVDSLRDDIPELAHTPRIVSDRVIGSSPETEHDGPSLSAPNPDVGPDDLAVLQYTSGSTGDPRGVMLTHGNLLANTAFIGRGFELTRASRAVTWLPPYHDMGLIGGLLQPVLAGLPCTVLATLDFLKRPVRWLQAIAQTKATISGGPNFAYELCANRIKEEDSRDLDLRSWILAYNASEPINPAVLQRFAERFRDNGFRPEAFYPCYGLAESTLAVTLDRVGRPPVVEKVDRGALSEGRFVRAGAHARGEALLVSSGRADPEHECIVVDPESLRPVASGAVGEIWARGPSVALGYLNREEETRTTFGARLATGEGPFLRTGDLGAMIDGELFITGRIKDVIILRGRNHAPQDIEAAVASSHPILRPSGGAAFAVQEQGEERLIIVQEVESAKALDTTAVMRAIRRAVAAVSDLQPTAIVLIRWGQLPKTTSGKVQRQACRSMFVQGTLEAVAEWRSPRVPLLSSSSSSASSSSASSSSASSSSASAGPRDERGEGEARWAHRSVAVEALDNAAEGGGP</sequence>
<dbReference type="Gene3D" id="3.30.300.30">
    <property type="match status" value="1"/>
</dbReference>
<dbReference type="InterPro" id="IPR020845">
    <property type="entry name" value="AMP-binding_CS"/>
</dbReference>
<evidence type="ECO:0000313" key="9">
    <source>
        <dbReference type="Proteomes" id="UP001370348"/>
    </source>
</evidence>
<name>A0ABZ2M0J5_9BACT</name>
<evidence type="ECO:0000256" key="2">
    <source>
        <dbReference type="ARBA" id="ARBA00022598"/>
    </source>
</evidence>